<dbReference type="SMART" id="SM00066">
    <property type="entry name" value="GAL4"/>
    <property type="match status" value="1"/>
</dbReference>
<dbReference type="CDD" id="cd00067">
    <property type="entry name" value="GAL4"/>
    <property type="match status" value="1"/>
</dbReference>
<proteinExistence type="predicted"/>
<dbReference type="Pfam" id="PF00172">
    <property type="entry name" value="Zn_clus"/>
    <property type="match status" value="1"/>
</dbReference>
<dbReference type="InterPro" id="IPR036864">
    <property type="entry name" value="Zn2-C6_fun-type_DNA-bd_sf"/>
</dbReference>
<dbReference type="Gene3D" id="4.10.240.10">
    <property type="entry name" value="Zn(2)-C6 fungal-type DNA-binding domain"/>
    <property type="match status" value="1"/>
</dbReference>
<feature type="domain" description="Zn(2)-C6 fungal-type" evidence="6">
    <location>
        <begin position="29"/>
        <end position="59"/>
    </location>
</feature>
<comment type="caution">
    <text evidence="7">The sequence shown here is derived from an EMBL/GenBank/DDBJ whole genome shotgun (WGS) entry which is preliminary data.</text>
</comment>
<accession>A0ABR0K4N9</accession>
<dbReference type="SUPFAM" id="SSF57701">
    <property type="entry name" value="Zn2/Cys6 DNA-binding domain"/>
    <property type="match status" value="1"/>
</dbReference>
<evidence type="ECO:0000256" key="3">
    <source>
        <dbReference type="ARBA" id="ARBA00023163"/>
    </source>
</evidence>
<feature type="region of interest" description="Disordered" evidence="5">
    <location>
        <begin position="170"/>
        <end position="208"/>
    </location>
</feature>
<keyword evidence="4" id="KW-0539">Nucleus</keyword>
<evidence type="ECO:0000259" key="6">
    <source>
        <dbReference type="PROSITE" id="PS50048"/>
    </source>
</evidence>
<feature type="compositionally biased region" description="Polar residues" evidence="5">
    <location>
        <begin position="191"/>
        <end position="206"/>
    </location>
</feature>
<keyword evidence="8" id="KW-1185">Reference proteome</keyword>
<keyword evidence="1" id="KW-0805">Transcription regulation</keyword>
<dbReference type="EMBL" id="JAVRRG010000109">
    <property type="protein sequence ID" value="KAK5084936.1"/>
    <property type="molecule type" value="Genomic_DNA"/>
</dbReference>
<evidence type="ECO:0000313" key="7">
    <source>
        <dbReference type="EMBL" id="KAK5084936.1"/>
    </source>
</evidence>
<evidence type="ECO:0000256" key="4">
    <source>
        <dbReference type="ARBA" id="ARBA00023242"/>
    </source>
</evidence>
<sequence length="390" mass="43138">MSILLTIPRCSLAEVKKAREAKPVKLRSACNSCFAAKVRCDGNKAGCRRCAEKILECTYSESMVGKVVGKLRKRPLPDSKTDLPKPTQWSVTVGPAALPSPSPSVVSEQQEKLPYVSNDWANMIAFDDQAHLDFSQCDERQSINLELAEDSEPSTIEETLCMMHGLPTPSMSPPDKQYLSPGDLEARCQSRPPTSTPFRQTAQVASHPSIPEASQHLDEDDETVCIKLLAHLKRVSTHGQHTFVSTVALINGINAALRRLLQSRTVRTNYTCQLLLTNVVLYLATFCERLLDVPELINTANPAIEFIHEAYLTEGDNTALSDQKQMPSQTPIWKSMAKHSIHEAIVLCSTTGDLLKRKPLTGFQILGKQESAHIEIDVRLRRVLASLSLS</sequence>
<dbReference type="PROSITE" id="PS50048">
    <property type="entry name" value="ZN2_CY6_FUNGAL_2"/>
    <property type="match status" value="1"/>
</dbReference>
<dbReference type="Proteomes" id="UP001345013">
    <property type="component" value="Unassembled WGS sequence"/>
</dbReference>
<protein>
    <recommendedName>
        <fullName evidence="6">Zn(2)-C6 fungal-type domain-containing protein</fullName>
    </recommendedName>
</protein>
<evidence type="ECO:0000256" key="5">
    <source>
        <dbReference type="SAM" id="MobiDB-lite"/>
    </source>
</evidence>
<keyword evidence="3" id="KW-0804">Transcription</keyword>
<organism evidence="7 8">
    <name type="scientific">Lithohypha guttulata</name>
    <dbReference type="NCBI Taxonomy" id="1690604"/>
    <lineage>
        <taxon>Eukaryota</taxon>
        <taxon>Fungi</taxon>
        <taxon>Dikarya</taxon>
        <taxon>Ascomycota</taxon>
        <taxon>Pezizomycotina</taxon>
        <taxon>Eurotiomycetes</taxon>
        <taxon>Chaetothyriomycetidae</taxon>
        <taxon>Chaetothyriales</taxon>
        <taxon>Trichomeriaceae</taxon>
        <taxon>Lithohypha</taxon>
    </lineage>
</organism>
<keyword evidence="2" id="KW-0238">DNA-binding</keyword>
<evidence type="ECO:0000256" key="2">
    <source>
        <dbReference type="ARBA" id="ARBA00023125"/>
    </source>
</evidence>
<name>A0ABR0K4N9_9EURO</name>
<dbReference type="InterPro" id="IPR001138">
    <property type="entry name" value="Zn2Cys6_DnaBD"/>
</dbReference>
<evidence type="ECO:0000256" key="1">
    <source>
        <dbReference type="ARBA" id="ARBA00023015"/>
    </source>
</evidence>
<gene>
    <name evidence="7" type="ORF">LTR24_007348</name>
</gene>
<reference evidence="7 8" key="1">
    <citation type="submission" date="2023-08" db="EMBL/GenBank/DDBJ databases">
        <title>Black Yeasts Isolated from many extreme environments.</title>
        <authorList>
            <person name="Coleine C."/>
            <person name="Stajich J.E."/>
            <person name="Selbmann L."/>
        </authorList>
    </citation>
    <scope>NUCLEOTIDE SEQUENCE [LARGE SCALE GENOMIC DNA]</scope>
    <source>
        <strain evidence="7 8">CCFEE 5885</strain>
    </source>
</reference>
<evidence type="ECO:0000313" key="8">
    <source>
        <dbReference type="Proteomes" id="UP001345013"/>
    </source>
</evidence>